<dbReference type="RefSeq" id="WP_145789624.1">
    <property type="nucleotide sequence ID" value="NZ_BAAABR010000089.1"/>
</dbReference>
<dbReference type="AlphaFoldDB" id="A0A561ENB5"/>
<protein>
    <submittedName>
        <fullName evidence="1">Uncharacterized protein</fullName>
    </submittedName>
</protein>
<name>A0A561ENB5_9ACTN</name>
<dbReference type="EMBL" id="VIVR01000001">
    <property type="protein sequence ID" value="TWE17072.1"/>
    <property type="molecule type" value="Genomic_DNA"/>
</dbReference>
<evidence type="ECO:0000313" key="2">
    <source>
        <dbReference type="Proteomes" id="UP000318416"/>
    </source>
</evidence>
<proteinExistence type="predicted"/>
<dbReference type="Proteomes" id="UP000318416">
    <property type="component" value="Unassembled WGS sequence"/>
</dbReference>
<reference evidence="1 2" key="1">
    <citation type="submission" date="2019-06" db="EMBL/GenBank/DDBJ databases">
        <title>Sequencing the genomes of 1000 actinobacteria strains.</title>
        <authorList>
            <person name="Klenk H.-P."/>
        </authorList>
    </citation>
    <scope>NUCLEOTIDE SEQUENCE [LARGE SCALE GENOMIC DNA]</scope>
    <source>
        <strain evidence="1 2">DSM 41649</strain>
    </source>
</reference>
<evidence type="ECO:0000313" key="1">
    <source>
        <dbReference type="EMBL" id="TWE17072.1"/>
    </source>
</evidence>
<comment type="caution">
    <text evidence="1">The sequence shown here is derived from an EMBL/GenBank/DDBJ whole genome shotgun (WGS) entry which is preliminary data.</text>
</comment>
<gene>
    <name evidence="1" type="ORF">FB465_2076</name>
</gene>
<keyword evidence="2" id="KW-1185">Reference proteome</keyword>
<accession>A0A561ENB5</accession>
<organism evidence="1 2">
    <name type="scientific">Kitasatospora atroaurantiaca</name>
    <dbReference type="NCBI Taxonomy" id="285545"/>
    <lineage>
        <taxon>Bacteria</taxon>
        <taxon>Bacillati</taxon>
        <taxon>Actinomycetota</taxon>
        <taxon>Actinomycetes</taxon>
        <taxon>Kitasatosporales</taxon>
        <taxon>Streptomycetaceae</taxon>
        <taxon>Kitasatospora</taxon>
    </lineage>
</organism>
<sequence>MTEGRLGELLGQVDSRRLTPDEAGLLRAAVRILVEERDYATRHLRGAENALRKARRRIDAVRALHRPDVAGTCCEECRDADSNSVRWRCPTIRALDGIVMGAPR</sequence>